<gene>
    <name evidence="2" type="ORF">PENSUB_2683</name>
</gene>
<keyword evidence="3" id="KW-1185">Reference proteome</keyword>
<evidence type="ECO:0000313" key="3">
    <source>
        <dbReference type="Proteomes" id="UP000186955"/>
    </source>
</evidence>
<dbReference type="AlphaFoldDB" id="A0A1Q5UH52"/>
<proteinExistence type="predicted"/>
<dbReference type="Gene3D" id="1.20.120.520">
    <property type="entry name" value="nmb1532 protein domain like"/>
    <property type="match status" value="1"/>
</dbReference>
<reference evidence="2 3" key="1">
    <citation type="submission" date="2016-10" db="EMBL/GenBank/DDBJ databases">
        <title>Genome sequence of the ascomycete fungus Penicillium subrubescens.</title>
        <authorList>
            <person name="De Vries R.P."/>
            <person name="Peng M."/>
            <person name="Dilokpimol A."/>
            <person name="Hilden K."/>
            <person name="Makela M.R."/>
            <person name="Grigoriev I."/>
            <person name="Riley R."/>
            <person name="Granchi Z."/>
        </authorList>
    </citation>
    <scope>NUCLEOTIDE SEQUENCE [LARGE SCALE GENOMIC DNA]</scope>
    <source>
        <strain evidence="2 3">CBS 132785</strain>
    </source>
</reference>
<dbReference type="EMBL" id="MNBE01000273">
    <property type="protein sequence ID" value="OKP11817.1"/>
    <property type="molecule type" value="Genomic_DNA"/>
</dbReference>
<protein>
    <recommendedName>
        <fullName evidence="1">Hemerythrin-like domain-containing protein</fullName>
    </recommendedName>
</protein>
<dbReference type="PANTHER" id="PTHR38048">
    <property type="entry name" value="EXPRESSED PROTEIN"/>
    <property type="match status" value="1"/>
</dbReference>
<dbReference type="STRING" id="1316194.A0A1Q5UH52"/>
<feature type="domain" description="Hemerythrin-like" evidence="1">
    <location>
        <begin position="29"/>
        <end position="128"/>
    </location>
</feature>
<dbReference type="InterPro" id="IPR012312">
    <property type="entry name" value="Hemerythrin-like"/>
</dbReference>
<dbReference type="Pfam" id="PF01814">
    <property type="entry name" value="Hemerythrin"/>
    <property type="match status" value="1"/>
</dbReference>
<dbReference type="PANTHER" id="PTHR38048:SF2">
    <property type="entry name" value="HEMERYTHRIN-LIKE DOMAIN-CONTAINING PROTEIN"/>
    <property type="match status" value="1"/>
</dbReference>
<dbReference type="Proteomes" id="UP000186955">
    <property type="component" value="Unassembled WGS sequence"/>
</dbReference>
<organism evidence="2 3">
    <name type="scientific">Penicillium subrubescens</name>
    <dbReference type="NCBI Taxonomy" id="1316194"/>
    <lineage>
        <taxon>Eukaryota</taxon>
        <taxon>Fungi</taxon>
        <taxon>Dikarya</taxon>
        <taxon>Ascomycota</taxon>
        <taxon>Pezizomycotina</taxon>
        <taxon>Eurotiomycetes</taxon>
        <taxon>Eurotiomycetidae</taxon>
        <taxon>Eurotiales</taxon>
        <taxon>Aspergillaceae</taxon>
        <taxon>Penicillium</taxon>
    </lineage>
</organism>
<dbReference type="CDD" id="cd12108">
    <property type="entry name" value="Hr-like"/>
    <property type="match status" value="1"/>
</dbReference>
<sequence>MSIVHNCLIRGINSVYNQCINVTTRGTDTDKLDFANYAFQWTEMVHEHHSSEDSTIFPSMGEIAGVPGLMDVNSNEHAVFHDKIGQYADYLKGVIQGKEKLDGEKVKNLIDSFMPELHTHLGNEIDTLVDLEKYDKVDWDAWFKKEVGKMIKDLMGQYEYRINIFPLSIILHDKSFDDGVWKTFPPIPYVVGLVLRWMYMYKNQHWWRFAGCDFKGYPKELPFA</sequence>
<name>A0A1Q5UH52_9EURO</name>
<evidence type="ECO:0000313" key="2">
    <source>
        <dbReference type="EMBL" id="OKP11817.1"/>
    </source>
</evidence>
<comment type="caution">
    <text evidence="2">The sequence shown here is derived from an EMBL/GenBank/DDBJ whole genome shotgun (WGS) entry which is preliminary data.</text>
</comment>
<evidence type="ECO:0000259" key="1">
    <source>
        <dbReference type="Pfam" id="PF01814"/>
    </source>
</evidence>
<dbReference type="InterPro" id="IPR053206">
    <property type="entry name" value="Dimeric_xanthone_biosynth"/>
</dbReference>
<accession>A0A1Q5UH52</accession>